<dbReference type="Pfam" id="PF13621">
    <property type="entry name" value="Cupin_8"/>
    <property type="match status" value="1"/>
</dbReference>
<dbReference type="Gene3D" id="2.60.120.650">
    <property type="entry name" value="Cupin"/>
    <property type="match status" value="1"/>
</dbReference>
<dbReference type="SUPFAM" id="SSF51197">
    <property type="entry name" value="Clavaminate synthase-like"/>
    <property type="match status" value="1"/>
</dbReference>
<dbReference type="PROSITE" id="PS51184">
    <property type="entry name" value="JMJC"/>
    <property type="match status" value="1"/>
</dbReference>
<dbReference type="EMBL" id="JAEINI020000003">
    <property type="protein sequence ID" value="MCB5226543.1"/>
    <property type="molecule type" value="Genomic_DNA"/>
</dbReference>
<protein>
    <submittedName>
        <fullName evidence="2">Cupin-like domain-containing protein</fullName>
    </submittedName>
</protein>
<reference evidence="2 3" key="1">
    <citation type="submission" date="2021-10" db="EMBL/GenBank/DDBJ databases">
        <title>Alishewanella koreense sp. nov. isolated from seawater of southwestern coast in South Korea and the proposal for the reclassification of Rheinheimera perlucida and Rheinheimera tuosuensis as Arsukibacterium perlucida and Arsukibacterium tuosuensis.</title>
        <authorList>
            <person name="Kim K.H."/>
            <person name="Ruan W."/>
            <person name="Kim K.R."/>
            <person name="Baek J.H."/>
            <person name="Jeon C.O."/>
        </authorList>
    </citation>
    <scope>NUCLEOTIDE SEQUENCE [LARGE SCALE GENOMIC DNA]</scope>
    <source>
        <strain evidence="2 3">16-MA</strain>
    </source>
</reference>
<name>A0ABS8C2Y4_9ALTE</name>
<comment type="caution">
    <text evidence="2">The sequence shown here is derived from an EMBL/GenBank/DDBJ whole genome shotgun (WGS) entry which is preliminary data.</text>
</comment>
<gene>
    <name evidence="2" type="ORF">JAO78_006910</name>
</gene>
<dbReference type="InterPro" id="IPR041667">
    <property type="entry name" value="Cupin_8"/>
</dbReference>
<dbReference type="PANTHER" id="PTHR12461:SF105">
    <property type="entry name" value="HYPOXIA-INDUCIBLE FACTOR 1-ALPHA INHIBITOR"/>
    <property type="match status" value="1"/>
</dbReference>
<evidence type="ECO:0000313" key="2">
    <source>
        <dbReference type="EMBL" id="MCB5226543.1"/>
    </source>
</evidence>
<proteinExistence type="predicted"/>
<accession>A0ABS8C2Y4</accession>
<feature type="domain" description="JmjC" evidence="1">
    <location>
        <begin position="1"/>
        <end position="269"/>
    </location>
</feature>
<evidence type="ECO:0000313" key="3">
    <source>
        <dbReference type="Proteomes" id="UP000633814"/>
    </source>
</evidence>
<evidence type="ECO:0000259" key="1">
    <source>
        <dbReference type="PROSITE" id="PS51184"/>
    </source>
</evidence>
<dbReference type="Proteomes" id="UP000633814">
    <property type="component" value="Unassembled WGS sequence"/>
</dbReference>
<dbReference type="PANTHER" id="PTHR12461">
    <property type="entry name" value="HYPOXIA-INDUCIBLE FACTOR 1 ALPHA INHIBITOR-RELATED"/>
    <property type="match status" value="1"/>
</dbReference>
<dbReference type="InterPro" id="IPR003347">
    <property type="entry name" value="JmjC_dom"/>
</dbReference>
<dbReference type="RefSeq" id="WP_226750633.1">
    <property type="nucleotide sequence ID" value="NZ_JAEINI020000003.1"/>
</dbReference>
<organism evidence="2 3">
    <name type="scientific">Alishewanella maricola</name>
    <dbReference type="NCBI Taxonomy" id="2795740"/>
    <lineage>
        <taxon>Bacteria</taxon>
        <taxon>Pseudomonadati</taxon>
        <taxon>Pseudomonadota</taxon>
        <taxon>Gammaproteobacteria</taxon>
        <taxon>Alteromonadales</taxon>
        <taxon>Alteromonadaceae</taxon>
        <taxon>Alishewanella</taxon>
    </lineage>
</organism>
<sequence length="332" mass="36643">MWPAAQPVASLTGVTAYSISSDVLNSSIPLHLPDFAAHWPAVCAAKQGQPAINDYLLSHYSGEPLTAYISEAGSGGRVFYNTNFSGFNFQPVNAKLGQLLAASQDKAHWYVGATLVPRWFPQWLQQQHVPALAQQGKDPLVSLWIGNQSRVAAHSDLPQNLAVVVAGRRRFTLFPPEQLANLYIGPLDVSPAGRAISLVDFTNPDLTQFPKFAEAMKHAQVVELGPGDALIIPSMWWHHVEALSSLNVLMNFWWRDCPSYLPSPQLALQLAMLSINTLPAEQKAAWRAHFEHYVFGEGEIAHIPEHLRGLQGSLTEPVARQVRAELLNKLNR</sequence>
<dbReference type="SMART" id="SM00558">
    <property type="entry name" value="JmjC"/>
    <property type="match status" value="1"/>
</dbReference>
<keyword evidence="3" id="KW-1185">Reference proteome</keyword>